<dbReference type="InParanoid" id="A2D8M3"/>
<dbReference type="GO" id="GO:0005664">
    <property type="term" value="C:nuclear origin of replication recognition complex"/>
    <property type="evidence" value="ECO:0000318"/>
    <property type="project" value="GO_Central"/>
</dbReference>
<gene>
    <name evidence="3" type="ORF">TVAG_185790</name>
</gene>
<keyword evidence="1" id="KW-0235">DNA replication</keyword>
<dbReference type="Proteomes" id="UP000001542">
    <property type="component" value="Unassembled WGS sequence"/>
</dbReference>
<dbReference type="Pfam" id="PF04084">
    <property type="entry name" value="RecA-like_ORC2"/>
    <property type="match status" value="1"/>
</dbReference>
<dbReference type="PANTHER" id="PTHR14052:SF0">
    <property type="entry name" value="ORIGIN RECOGNITION COMPLEX SUBUNIT 2"/>
    <property type="match status" value="1"/>
</dbReference>
<dbReference type="STRING" id="5722.A2D8M3"/>
<dbReference type="RefSeq" id="XP_001584258.1">
    <property type="nucleotide sequence ID" value="XM_001584208.1"/>
</dbReference>
<dbReference type="OMA" id="AMICKIQ"/>
<dbReference type="VEuPathDB" id="TrichDB:TVAGG3_0392430"/>
<keyword evidence="4" id="KW-1185">Reference proteome</keyword>
<evidence type="ECO:0000313" key="3">
    <source>
        <dbReference type="EMBL" id="EAY23272.1"/>
    </source>
</evidence>
<name>A2D8M3_TRIV3</name>
<dbReference type="EMBL" id="DS113179">
    <property type="protein sequence ID" value="EAY23272.1"/>
    <property type="molecule type" value="Genomic_DNA"/>
</dbReference>
<comment type="function">
    <text evidence="1">Component of the origin recognition complex (ORC) that binds origins of replication. DNA-binding is ATP-dependent. ORC is required to assemble the pre-replication complex necessary to initiate DNA replication.</text>
</comment>
<evidence type="ECO:0000259" key="2">
    <source>
        <dbReference type="Pfam" id="PF04084"/>
    </source>
</evidence>
<dbReference type="InterPro" id="IPR007220">
    <property type="entry name" value="ORC2"/>
</dbReference>
<organism evidence="3 4">
    <name type="scientific">Trichomonas vaginalis (strain ATCC PRA-98 / G3)</name>
    <dbReference type="NCBI Taxonomy" id="412133"/>
    <lineage>
        <taxon>Eukaryota</taxon>
        <taxon>Metamonada</taxon>
        <taxon>Parabasalia</taxon>
        <taxon>Trichomonadida</taxon>
        <taxon>Trichomonadidae</taxon>
        <taxon>Trichomonas</taxon>
    </lineage>
</organism>
<comment type="similarity">
    <text evidence="1">Belongs to the ORC2 family.</text>
</comment>
<feature type="domain" description="Origin recognition complex subunit 2 RecA-like" evidence="2">
    <location>
        <begin position="59"/>
        <end position="198"/>
    </location>
</feature>
<evidence type="ECO:0000256" key="1">
    <source>
        <dbReference type="RuleBase" id="RU368084"/>
    </source>
</evidence>
<dbReference type="eggNOG" id="KOG2928">
    <property type="taxonomic scope" value="Eukaryota"/>
</dbReference>
<comment type="subcellular location">
    <subcellularLocation>
        <location evidence="1">Nucleus</location>
    </subcellularLocation>
</comment>
<reference evidence="3" key="1">
    <citation type="submission" date="2006-10" db="EMBL/GenBank/DDBJ databases">
        <authorList>
            <person name="Amadeo P."/>
            <person name="Zhao Q."/>
            <person name="Wortman J."/>
            <person name="Fraser-Liggett C."/>
            <person name="Carlton J."/>
        </authorList>
    </citation>
    <scope>NUCLEOTIDE SEQUENCE</scope>
    <source>
        <strain evidence="3">G3</strain>
    </source>
</reference>
<dbReference type="GO" id="GO:0006260">
    <property type="term" value="P:DNA replication"/>
    <property type="evidence" value="ECO:0007669"/>
    <property type="project" value="UniProtKB-UniRule"/>
</dbReference>
<dbReference type="SMR" id="A2D8M3"/>
<proteinExistence type="inferred from homology"/>
<dbReference type="AlphaFoldDB" id="A2D8M3"/>
<protein>
    <recommendedName>
        <fullName evidence="1">Origin recognition complex subunit 2</fullName>
    </recommendedName>
</protein>
<comment type="subunit">
    <text evidence="1">Component of the origin recognition complex (ORC).</text>
</comment>
<dbReference type="PANTHER" id="PTHR14052">
    <property type="entry name" value="ORIGIN RECOGNITION COMPLEX SUBUNIT 2"/>
    <property type="match status" value="1"/>
</dbReference>
<accession>A2D8M3</accession>
<dbReference type="OrthoDB" id="346673at2759"/>
<reference evidence="3" key="2">
    <citation type="journal article" date="2007" name="Science">
        <title>Draft genome sequence of the sexually transmitted pathogen Trichomonas vaginalis.</title>
        <authorList>
            <person name="Carlton J.M."/>
            <person name="Hirt R.P."/>
            <person name="Silva J.C."/>
            <person name="Delcher A.L."/>
            <person name="Schatz M."/>
            <person name="Zhao Q."/>
            <person name="Wortman J.R."/>
            <person name="Bidwell S.L."/>
            <person name="Alsmark U.C.M."/>
            <person name="Besteiro S."/>
            <person name="Sicheritz-Ponten T."/>
            <person name="Noel C.J."/>
            <person name="Dacks J.B."/>
            <person name="Foster P.G."/>
            <person name="Simillion C."/>
            <person name="Van de Peer Y."/>
            <person name="Miranda-Saavedra D."/>
            <person name="Barton G.J."/>
            <person name="Westrop G.D."/>
            <person name="Mueller S."/>
            <person name="Dessi D."/>
            <person name="Fiori P.L."/>
            <person name="Ren Q."/>
            <person name="Paulsen I."/>
            <person name="Zhang H."/>
            <person name="Bastida-Corcuera F.D."/>
            <person name="Simoes-Barbosa A."/>
            <person name="Brown M.T."/>
            <person name="Hayes R.D."/>
            <person name="Mukherjee M."/>
            <person name="Okumura C.Y."/>
            <person name="Schneider R."/>
            <person name="Smith A.J."/>
            <person name="Vanacova S."/>
            <person name="Villalvazo M."/>
            <person name="Haas B.J."/>
            <person name="Pertea M."/>
            <person name="Feldblyum T.V."/>
            <person name="Utterback T.R."/>
            <person name="Shu C.L."/>
            <person name="Osoegawa K."/>
            <person name="de Jong P.J."/>
            <person name="Hrdy I."/>
            <person name="Horvathova L."/>
            <person name="Zubacova Z."/>
            <person name="Dolezal P."/>
            <person name="Malik S.B."/>
            <person name="Logsdon J.M. Jr."/>
            <person name="Henze K."/>
            <person name="Gupta A."/>
            <person name="Wang C.C."/>
            <person name="Dunne R.L."/>
            <person name="Upcroft J.A."/>
            <person name="Upcroft P."/>
            <person name="White O."/>
            <person name="Salzberg S.L."/>
            <person name="Tang P."/>
            <person name="Chiu C.-H."/>
            <person name="Lee Y.-S."/>
            <person name="Embley T.M."/>
            <person name="Coombs G.H."/>
            <person name="Mottram J.C."/>
            <person name="Tachezy J."/>
            <person name="Fraser-Liggett C.M."/>
            <person name="Johnson P.J."/>
        </authorList>
    </citation>
    <scope>NUCLEOTIDE SEQUENCE [LARGE SCALE GENOMIC DNA]</scope>
    <source>
        <strain evidence="3">G3</strain>
    </source>
</reference>
<keyword evidence="1" id="KW-0539">Nucleus</keyword>
<dbReference type="FunCoup" id="A2D8M3">
    <property type="interactions" value="1124"/>
</dbReference>
<dbReference type="InterPro" id="IPR056772">
    <property type="entry name" value="RecA-like_ORC2"/>
</dbReference>
<dbReference type="GO" id="GO:0003688">
    <property type="term" value="F:DNA replication origin binding"/>
    <property type="evidence" value="ECO:0000318"/>
    <property type="project" value="GO_Central"/>
</dbReference>
<sequence>MGEQNEPVVQDFEKYFQLHSIKNKKTRKNENENKMAGAFDRSAVSIEAQPPFDPEPFEQYFEHWNEILKRFPLLFYGLGSKIELLRAFAEDMLVDQGYVVEVDGFSGQPRLIQNAISQLCDLEQVKKNVDTLNRSLRTLRRYAFIIVHCIDDDCMSDDDTRRDLIEIANSSNIFLIASLDRIPLWSLNFYTSMKFFTINVNTNRLYSQEIGFTMSAKSAVVLDSIERYDIVLKTLTETARVVFGVLAKYQMKTGKGLTASAWQDKAQAELFIRMRDSFNTQKNEFLDHKLIAQKKDTDLYTIPLSQQQLSALMERLFPSTDKQ</sequence>
<evidence type="ECO:0000313" key="4">
    <source>
        <dbReference type="Proteomes" id="UP000001542"/>
    </source>
</evidence>
<dbReference type="KEGG" id="tva:5468834"/>
<dbReference type="VEuPathDB" id="TrichDB:TVAG_185790"/>